<evidence type="ECO:0000256" key="2">
    <source>
        <dbReference type="ARBA" id="ARBA00022692"/>
    </source>
</evidence>
<feature type="transmembrane region" description="Helical" evidence="7">
    <location>
        <begin position="107"/>
        <end position="126"/>
    </location>
</feature>
<feature type="region of interest" description="Disordered" evidence="6">
    <location>
        <begin position="29"/>
        <end position="70"/>
    </location>
</feature>
<sequence>MEESKAKEIVFKVGKNVIQAGKNKIWPLEGKKSEKLQQSPRLDEDNLSQLDATNNDDSKSTQIKTNKSSENEKGNIHDVYKPIEYVLRFCGIYLFEKMKTSTHCLHTLYCACVLILQWFDVVRMLVSVFIESVSSGSFVSIFTFVLNFMSTLYAVTASLFVFRSHHQSLVKLLNEYFEKHTTNVNFKKTAKRVTVVMTILVILTLSIVILGIVVSLTNLLPDAAAFTKQFVPNGLYVQPGTAGYIILIILIGFARALSTLGTFTIFIYYYLTIFIFWKEYQDIQRQVEESLKPGNVDVSKLEESLEGLRIRHDDLSRIIMKFNDILVHFTSIIYMSASPTSAFLIYGLFNGQLNVGDASVFVWSLTTNNLQMVIMTVVGAILNAKAHEPMYHLHRIQVLKISDKTFQSVSLFLWRLQGPPIGISVWRLFVISRKTILVRGTRVICSGVKMAF</sequence>
<evidence type="ECO:0000256" key="6">
    <source>
        <dbReference type="SAM" id="MobiDB-lite"/>
    </source>
</evidence>
<organism evidence="8 9">
    <name type="scientific">Sinanodonta woodiana</name>
    <name type="common">Chinese pond mussel</name>
    <name type="synonym">Anodonta woodiana</name>
    <dbReference type="NCBI Taxonomy" id="1069815"/>
    <lineage>
        <taxon>Eukaryota</taxon>
        <taxon>Metazoa</taxon>
        <taxon>Spiralia</taxon>
        <taxon>Lophotrochozoa</taxon>
        <taxon>Mollusca</taxon>
        <taxon>Bivalvia</taxon>
        <taxon>Autobranchia</taxon>
        <taxon>Heteroconchia</taxon>
        <taxon>Palaeoheterodonta</taxon>
        <taxon>Unionida</taxon>
        <taxon>Unionoidea</taxon>
        <taxon>Unionidae</taxon>
        <taxon>Unioninae</taxon>
        <taxon>Sinanodonta</taxon>
    </lineage>
</organism>
<dbReference type="AlphaFoldDB" id="A0ABD3V3B9"/>
<dbReference type="PANTHER" id="PTHR21421:SF29">
    <property type="entry name" value="GUSTATORY RECEPTOR 5A FOR TREHALOSE-RELATED"/>
    <property type="match status" value="1"/>
</dbReference>
<evidence type="ECO:0000256" key="5">
    <source>
        <dbReference type="ARBA" id="ARBA00023170"/>
    </source>
</evidence>
<evidence type="ECO:0008006" key="10">
    <source>
        <dbReference type="Google" id="ProtNLM"/>
    </source>
</evidence>
<proteinExistence type="predicted"/>
<evidence type="ECO:0000256" key="3">
    <source>
        <dbReference type="ARBA" id="ARBA00022989"/>
    </source>
</evidence>
<evidence type="ECO:0000256" key="1">
    <source>
        <dbReference type="ARBA" id="ARBA00004141"/>
    </source>
</evidence>
<evidence type="ECO:0000256" key="4">
    <source>
        <dbReference type="ARBA" id="ARBA00023136"/>
    </source>
</evidence>
<comment type="caution">
    <text evidence="8">The sequence shown here is derived from an EMBL/GenBank/DDBJ whole genome shotgun (WGS) entry which is preliminary data.</text>
</comment>
<keyword evidence="4 7" id="KW-0472">Membrane</keyword>
<comment type="subcellular location">
    <subcellularLocation>
        <location evidence="1">Membrane</location>
        <topology evidence="1">Multi-pass membrane protein</topology>
    </subcellularLocation>
</comment>
<feature type="compositionally biased region" description="Polar residues" evidence="6">
    <location>
        <begin position="47"/>
        <end position="66"/>
    </location>
</feature>
<keyword evidence="3 7" id="KW-1133">Transmembrane helix</keyword>
<feature type="transmembrane region" description="Helical" evidence="7">
    <location>
        <begin position="361"/>
        <end position="382"/>
    </location>
</feature>
<accession>A0ABD3V3B9</accession>
<feature type="transmembrane region" description="Helical" evidence="7">
    <location>
        <begin position="325"/>
        <end position="349"/>
    </location>
</feature>
<dbReference type="Proteomes" id="UP001634394">
    <property type="component" value="Unassembled WGS sequence"/>
</dbReference>
<evidence type="ECO:0000313" key="8">
    <source>
        <dbReference type="EMBL" id="KAL3856176.1"/>
    </source>
</evidence>
<reference evidence="8 9" key="1">
    <citation type="submission" date="2024-11" db="EMBL/GenBank/DDBJ databases">
        <title>Chromosome-level genome assembly of the freshwater bivalve Anodonta woodiana.</title>
        <authorList>
            <person name="Chen X."/>
        </authorList>
    </citation>
    <scope>NUCLEOTIDE SEQUENCE [LARGE SCALE GENOMIC DNA]</scope>
    <source>
        <strain evidence="8">MN2024</strain>
        <tissue evidence="8">Gills</tissue>
    </source>
</reference>
<keyword evidence="2 7" id="KW-0812">Transmembrane</keyword>
<feature type="transmembrane region" description="Helical" evidence="7">
    <location>
        <begin position="195"/>
        <end position="221"/>
    </location>
</feature>
<name>A0ABD3V3B9_SINWO</name>
<protein>
    <recommendedName>
        <fullName evidence="10">Odorant receptor</fullName>
    </recommendedName>
</protein>
<evidence type="ECO:0000256" key="7">
    <source>
        <dbReference type="SAM" id="Phobius"/>
    </source>
</evidence>
<keyword evidence="5" id="KW-0675">Receptor</keyword>
<dbReference type="GO" id="GO:0051606">
    <property type="term" value="P:detection of stimulus"/>
    <property type="evidence" value="ECO:0007669"/>
    <property type="project" value="UniProtKB-ARBA"/>
</dbReference>
<dbReference type="EMBL" id="JBJQND010000013">
    <property type="protein sequence ID" value="KAL3856176.1"/>
    <property type="molecule type" value="Genomic_DNA"/>
</dbReference>
<evidence type="ECO:0000313" key="9">
    <source>
        <dbReference type="Proteomes" id="UP001634394"/>
    </source>
</evidence>
<dbReference type="PANTHER" id="PTHR21421">
    <property type="entry name" value="GUSTATORY RECEPTOR"/>
    <property type="match status" value="1"/>
</dbReference>
<keyword evidence="9" id="KW-1185">Reference proteome</keyword>
<gene>
    <name evidence="8" type="ORF">ACJMK2_010959</name>
</gene>
<dbReference type="GO" id="GO:0016020">
    <property type="term" value="C:membrane"/>
    <property type="evidence" value="ECO:0007669"/>
    <property type="project" value="UniProtKB-SubCell"/>
</dbReference>
<feature type="transmembrane region" description="Helical" evidence="7">
    <location>
        <begin position="138"/>
        <end position="162"/>
    </location>
</feature>
<feature type="transmembrane region" description="Helical" evidence="7">
    <location>
        <begin position="241"/>
        <end position="271"/>
    </location>
</feature>
<dbReference type="GO" id="GO:0038023">
    <property type="term" value="F:signaling receptor activity"/>
    <property type="evidence" value="ECO:0007669"/>
    <property type="project" value="UniProtKB-ARBA"/>
</dbReference>